<keyword evidence="1" id="KW-0175">Coiled coil</keyword>
<protein>
    <recommendedName>
        <fullName evidence="4">Transmembrane protein</fullName>
    </recommendedName>
</protein>
<reference evidence="2 3" key="1">
    <citation type="journal article" date="2012" name="J. Bacteriol.">
        <title>Draft Genome Sequences of Four Axenic Mycoplasma genitalium Strains Isolated from Denmark, Japan, and Australia.</title>
        <authorList>
            <person name="McGowin C.L."/>
            <person name="Ma L."/>
            <person name="Jensen J.S."/>
            <person name="Mancuso M.M."/>
            <person name="Hamasuna R."/>
            <person name="Adegboye D."/>
            <person name="Martin D.H."/>
        </authorList>
    </citation>
    <scope>NUCLEOTIDE SEQUENCE [LARGE SCALE GENOMIC DNA]</scope>
    <source>
        <strain evidence="2 3">M6320</strain>
    </source>
</reference>
<dbReference type="Proteomes" id="UP000005254">
    <property type="component" value="Chromosome"/>
</dbReference>
<dbReference type="AlphaFoldDB" id="A0ABC7ZJY2"/>
<evidence type="ECO:0000256" key="1">
    <source>
        <dbReference type="SAM" id="Coils"/>
    </source>
</evidence>
<name>A0ABC7ZJY2_MYCGT</name>
<gene>
    <name evidence="2" type="ORF">CM1_02415</name>
</gene>
<dbReference type="EMBL" id="CP003772">
    <property type="protein sequence ID" value="AFQ04233.1"/>
    <property type="molecule type" value="Genomic_DNA"/>
</dbReference>
<dbReference type="KEGG" id="mgx:CM1_02415"/>
<evidence type="ECO:0008006" key="4">
    <source>
        <dbReference type="Google" id="ProtNLM"/>
    </source>
</evidence>
<dbReference type="RefSeq" id="WP_014894497.1">
    <property type="nucleotide sequence ID" value="NC_018497.1"/>
</dbReference>
<evidence type="ECO:0000313" key="3">
    <source>
        <dbReference type="Proteomes" id="UP000005254"/>
    </source>
</evidence>
<organism evidence="2 3">
    <name type="scientific">Mycoplasmoides genitalium M6320</name>
    <dbReference type="NCBI Taxonomy" id="662945"/>
    <lineage>
        <taxon>Bacteria</taxon>
        <taxon>Bacillati</taxon>
        <taxon>Mycoplasmatota</taxon>
        <taxon>Mycoplasmoidales</taxon>
        <taxon>Mycoplasmoidaceae</taxon>
        <taxon>Mycoplasmoides</taxon>
    </lineage>
</organism>
<proteinExistence type="predicted"/>
<evidence type="ECO:0000313" key="2">
    <source>
        <dbReference type="EMBL" id="AFQ04233.1"/>
    </source>
</evidence>
<sequence length="566" mass="67199">MLVFLILLPFLLLVIFGAYLLVCLFVRQNNLLLKKTKQLYNNLKLSNFNCVISPFQLLRNEKQALEQSIKVLKQFQIKFDNEINSAFEQLTVYSKPNNIYRFIWFNRNIKLLNKNLQHLYTKQQEYINLTKNAIVYFNNSYDCLVFYRQAFCFLNQFINNFLIEKYDSLFYLNVLNRISLLFKEIENCIQAKDVEKQIAFLNKLHNILSQTIITANRQYMFDIKLSYLTHHFKVLIQKVKQMELMKNKVINSQDLLKLHELINNITIKLKDCANFLNNLNLMLCERNMDEVQEAISWFFQAVSSKEKSINLVVENIDDFRNQIQQYEKKNELLKTTIKAIELVFQNETDVHDLIIELNENCDLITKNINNLNHQSLAQNQINYEKLFYLMSQTNQALEKLKNSLTDLLNLAVNKFDDYRFFVYTLDDFRFKFFQIENLISDQDLKVPAKTLQVINKSKLELDNIFTEANNNYLGTFNLFSEKIDLLQIQLTEVICDVVSLVNLRLMCKQAFLFANKYRQKSSHIDRSLEQLTKLYNQQNYPDTLEGLINLLTKIKTNTKQDYLELN</sequence>
<feature type="coiled-coil region" evidence="1">
    <location>
        <begin position="309"/>
        <end position="410"/>
    </location>
</feature>
<accession>A0ABC7ZJY2</accession>